<feature type="domain" description="Tc1-like transposase DDE" evidence="2">
    <location>
        <begin position="11"/>
        <end position="169"/>
    </location>
</feature>
<gene>
    <name evidence="3" type="ORF">GCM10017557_82460</name>
</gene>
<evidence type="ECO:0000256" key="1">
    <source>
        <dbReference type="SAM" id="MobiDB-lite"/>
    </source>
</evidence>
<keyword evidence="4" id="KW-1185">Reference proteome</keyword>
<sequence>MRQAAHAGERDLIFLDESGFAPTMPTGYTWSRIGQRAVVPKEDTRNRRVNVLGAKVLGSEPDLVRQSTSGKIDAEILLDFVCARLAGLGGGAAVLDLAADGLGVDIMPVWERRRPCTVVLDNASAHRANAFKGRRRQLAKTGVELFRLPPYSPELNDIELVRRQAKYEDCPQRSQTSTDSLGEAVDQAMTQRRNRIRGSAKNFTQAA</sequence>
<dbReference type="EMBL" id="AP023440">
    <property type="protein sequence ID" value="BCL33387.1"/>
    <property type="molecule type" value="Genomic_DNA"/>
</dbReference>
<accession>A0A7G1PH72</accession>
<evidence type="ECO:0000259" key="2">
    <source>
        <dbReference type="Pfam" id="PF13358"/>
    </source>
</evidence>
<dbReference type="OrthoDB" id="9813816at2"/>
<feature type="region of interest" description="Disordered" evidence="1">
    <location>
        <begin position="169"/>
        <end position="207"/>
    </location>
</feature>
<dbReference type="PANTHER" id="PTHR46564">
    <property type="entry name" value="TRANSPOSASE"/>
    <property type="match status" value="1"/>
</dbReference>
<dbReference type="Gene3D" id="3.30.420.10">
    <property type="entry name" value="Ribonuclease H-like superfamily/Ribonuclease H"/>
    <property type="match status" value="1"/>
</dbReference>
<dbReference type="KEGG" id="sgm:GCM10017557_82460"/>
<dbReference type="Pfam" id="PF13358">
    <property type="entry name" value="DDE_3"/>
    <property type="match status" value="1"/>
</dbReference>
<dbReference type="GO" id="GO:0003676">
    <property type="term" value="F:nucleic acid binding"/>
    <property type="evidence" value="ECO:0007669"/>
    <property type="project" value="InterPro"/>
</dbReference>
<dbReference type="InterPro" id="IPR036397">
    <property type="entry name" value="RNaseH_sf"/>
</dbReference>
<dbReference type="RefSeq" id="WP_055511362.1">
    <property type="nucleotide sequence ID" value="NZ_AP023440.1"/>
</dbReference>
<dbReference type="PANTHER" id="PTHR46564:SF1">
    <property type="entry name" value="TRANSPOSASE"/>
    <property type="match status" value="1"/>
</dbReference>
<evidence type="ECO:0000313" key="3">
    <source>
        <dbReference type="EMBL" id="BCL33387.1"/>
    </source>
</evidence>
<evidence type="ECO:0000313" key="4">
    <source>
        <dbReference type="Proteomes" id="UP000516444"/>
    </source>
</evidence>
<dbReference type="AlphaFoldDB" id="A0A7G1PH72"/>
<proteinExistence type="predicted"/>
<name>A0A7G1PH72_9ACTN</name>
<organism evidence="3 4">
    <name type="scientific">Streptomyces aurantiacus</name>
    <dbReference type="NCBI Taxonomy" id="47760"/>
    <lineage>
        <taxon>Bacteria</taxon>
        <taxon>Bacillati</taxon>
        <taxon>Actinomycetota</taxon>
        <taxon>Actinomycetes</taxon>
        <taxon>Kitasatosporales</taxon>
        <taxon>Streptomycetaceae</taxon>
        <taxon>Streptomyces</taxon>
        <taxon>Streptomyces aurantiacus group</taxon>
    </lineage>
</organism>
<dbReference type="InterPro" id="IPR038717">
    <property type="entry name" value="Tc1-like_DDE_dom"/>
</dbReference>
<protein>
    <submittedName>
        <fullName evidence="3">Transposase</fullName>
    </submittedName>
</protein>
<dbReference type="Proteomes" id="UP000516444">
    <property type="component" value="Chromosome"/>
</dbReference>
<reference evidence="3 4" key="1">
    <citation type="journal article" date="2014" name="Int. J. Syst. Evol. Microbiol.">
        <title>Complete genome sequence of Corynebacterium casei LMG S-19264T (=DSM 44701T), isolated from a smear-ripened cheese.</title>
        <authorList>
            <consortium name="US DOE Joint Genome Institute (JGI-PGF)"/>
            <person name="Walter F."/>
            <person name="Albersmeier A."/>
            <person name="Kalinowski J."/>
            <person name="Ruckert C."/>
        </authorList>
    </citation>
    <scope>NUCLEOTIDE SEQUENCE [LARGE SCALE GENOMIC DNA]</scope>
    <source>
        <strain evidence="3 4">JCM 4677</strain>
    </source>
</reference>